<feature type="transmembrane region" description="Helical" evidence="1">
    <location>
        <begin position="291"/>
        <end position="308"/>
    </location>
</feature>
<dbReference type="Pfam" id="PF20155">
    <property type="entry name" value="TMP_3"/>
    <property type="match status" value="1"/>
</dbReference>
<dbReference type="InterPro" id="IPR013491">
    <property type="entry name" value="Tape_meas_N"/>
</dbReference>
<keyword evidence="1" id="KW-0812">Transmembrane</keyword>
<keyword evidence="1" id="KW-1133">Transmembrane helix</keyword>
<feature type="transmembrane region" description="Helical" evidence="1">
    <location>
        <begin position="320"/>
        <end position="342"/>
    </location>
</feature>
<dbReference type="OrthoDB" id="79849at2"/>
<protein>
    <recommendedName>
        <fullName evidence="2">Tape measure protein N-terminal domain-containing protein</fullName>
    </recommendedName>
</protein>
<feature type="transmembrane region" description="Helical" evidence="1">
    <location>
        <begin position="619"/>
        <end position="638"/>
    </location>
</feature>
<feature type="transmembrane region" description="Helical" evidence="1">
    <location>
        <begin position="650"/>
        <end position="668"/>
    </location>
</feature>
<dbReference type="NCBIfam" id="TIGR02675">
    <property type="entry name" value="tape_meas_nterm"/>
    <property type="match status" value="1"/>
</dbReference>
<organism evidence="3 4">
    <name type="scientific">Rodentibacter ratti</name>
    <dbReference type="NCBI Taxonomy" id="1906745"/>
    <lineage>
        <taxon>Bacteria</taxon>
        <taxon>Pseudomonadati</taxon>
        <taxon>Pseudomonadota</taxon>
        <taxon>Gammaproteobacteria</taxon>
        <taxon>Pasteurellales</taxon>
        <taxon>Pasteurellaceae</taxon>
        <taxon>Rodentibacter</taxon>
    </lineage>
</organism>
<name>A0A1V3L5B2_9PAST</name>
<evidence type="ECO:0000259" key="2">
    <source>
        <dbReference type="Pfam" id="PF20155"/>
    </source>
</evidence>
<evidence type="ECO:0000313" key="4">
    <source>
        <dbReference type="Proteomes" id="UP000189353"/>
    </source>
</evidence>
<feature type="transmembrane region" description="Helical" evidence="1">
    <location>
        <begin position="504"/>
        <end position="523"/>
    </location>
</feature>
<comment type="caution">
    <text evidence="3">The sequence shown here is derived from an EMBL/GenBank/DDBJ whole genome shotgun (WGS) entry which is preliminary data.</text>
</comment>
<keyword evidence="1" id="KW-0472">Membrane</keyword>
<feature type="transmembrane region" description="Helical" evidence="1">
    <location>
        <begin position="593"/>
        <end position="613"/>
    </location>
</feature>
<dbReference type="RefSeq" id="WP_077553486.1">
    <property type="nucleotide sequence ID" value="NZ_MLAI01000024.1"/>
</dbReference>
<dbReference type="Proteomes" id="UP000189353">
    <property type="component" value="Unassembled WGS sequence"/>
</dbReference>
<evidence type="ECO:0000256" key="1">
    <source>
        <dbReference type="SAM" id="Phobius"/>
    </source>
</evidence>
<evidence type="ECO:0000313" key="3">
    <source>
        <dbReference type="EMBL" id="OOF85137.1"/>
    </source>
</evidence>
<sequence length="828" mass="89809">MNVVRELVTKLRYQVDNSKLKAYMTETQTGARNLREKFRAAFSGVRNDTQQMALDFDKAKKKFFSLRNMVAGYFAMAAGGSMMKVADDWASVDARVKLATKSAQDHKHALEEIFALSQRSGQDYLASADLFSKVSRSADDLGLGLDDTLNLTEIIGQTMTIGGGDKGAQEAALMQLGQALGSGALRGDELNSIIEQAPRLAQAIADSFNVPVGQLKDLGKAGKLTSKQLAQGLLKQAKKIQDEFNQMPKTFGRGMVILRNEFGRLTNYAINKVNKLGAVFYDSAEWIVNNIRLVGILALSAIGGKLMLSLRGVKISLQQITLQAIRAAAPFLAISAVLAGIGLILEDIYVWQAGGISVMGALVGRYDKWAVQFQGIKQSAKLLWANVKGILRELARWANIDIDFDSWQGFATTTLQYIIDGVRSLLNVLRGLARMVRAVMRGDFAGAFDIAKESIGETSLAFIPFYLIAAKVLGGIVSFIFAIFSPLRLLRVGFFGLGWVIGKTFKVAKFAFSPFIFGFKVISKIWKIGKKLYPVFSKVGLVIGKGLGKSLLLILKLIGKAYIGFIKFIAFGVGGVLKSAVKISLLFGKAIALVGKFSILLGGKVVKAILFVGKALPKLASAFWVMSKTVISGIWAISKAMWAAMVSNPILLAIALIIGAIALIIYYWDDIKAAALKVWGVISKKAKEIVDDIGKWFTDIADQFGKKWDSIAESFKNIWDDAIKTVKNWFLGMIPDSVLNWFNDGDKQISASLNAASVNPVTPIFGNVGWGGLGVRPNNNISNSQNIQQTNHITVNGTGNPTAVANKIGAAVGSFNGKFSIGQMEYQG</sequence>
<dbReference type="AlphaFoldDB" id="A0A1V3L5B2"/>
<proteinExistence type="predicted"/>
<accession>A0A1V3L5B2</accession>
<dbReference type="EMBL" id="MLAI01000024">
    <property type="protein sequence ID" value="OOF85137.1"/>
    <property type="molecule type" value="Genomic_DNA"/>
</dbReference>
<gene>
    <name evidence="3" type="ORF">BKG88_09250</name>
</gene>
<feature type="domain" description="Tape measure protein N-terminal" evidence="2">
    <location>
        <begin position="81"/>
        <end position="267"/>
    </location>
</feature>
<feature type="transmembrane region" description="Helical" evidence="1">
    <location>
        <begin position="460"/>
        <end position="484"/>
    </location>
</feature>
<reference evidence="3 4" key="1">
    <citation type="submission" date="2016-10" db="EMBL/GenBank/DDBJ databases">
        <title>Rodentibacter gen. nov. and new species.</title>
        <authorList>
            <person name="Christensen H."/>
        </authorList>
    </citation>
    <scope>NUCLEOTIDE SEQUENCE [LARGE SCALE GENOMIC DNA]</scope>
    <source>
        <strain evidence="3 4">Ppn158</strain>
    </source>
</reference>
<feature type="transmembrane region" description="Helical" evidence="1">
    <location>
        <begin position="348"/>
        <end position="366"/>
    </location>
</feature>
<feature type="transmembrane region" description="Helical" evidence="1">
    <location>
        <begin position="561"/>
        <end position="581"/>
    </location>
</feature>